<dbReference type="RefSeq" id="WP_114365932.1">
    <property type="nucleotide sequence ID" value="NZ_BHZF01000001.1"/>
</dbReference>
<comment type="caution">
    <text evidence="5">The sequence shown here is derived from an EMBL/GenBank/DDBJ whole genome shotgun (WGS) entry which is preliminary data.</text>
</comment>
<dbReference type="PRINTS" id="PR01576">
    <property type="entry name" value="PDEFORMYLASE"/>
</dbReference>
<comment type="similarity">
    <text evidence="1 4">Belongs to the polypeptide deformylase family.</text>
</comment>
<dbReference type="Pfam" id="PF01327">
    <property type="entry name" value="Pep_deformylase"/>
    <property type="match status" value="1"/>
</dbReference>
<comment type="function">
    <text evidence="4">Removes the formyl group from the N-terminal Met of newly synthesized proteins. Requires at least a dipeptide for an efficient rate of reaction. N-terminal L-methionine is a prerequisite for activity but the enzyme has broad specificity at other positions.</text>
</comment>
<comment type="cofactor">
    <cofactor evidence="4">
        <name>Fe(2+)</name>
        <dbReference type="ChEBI" id="CHEBI:29033"/>
    </cofactor>
    <text evidence="4">Binds 1 Fe(2+) ion.</text>
</comment>
<sequence length="193" mass="22508">MTTTILPIVAYGDPVLKRRSVPVGPDYKDLDTLIANMWETMYQANGVGLAAPQIGLNIRLFLVDATPFAEDSDFRNEEGISTFKKVFINAEIEEEFGEKWMFNEGCLSIPEVREDVLRHESITIRYLDEHFREHRETFNGIRARIIQHEYDHIEGILFTDRLSPLKKRLIKGKLDNILKGKVQCNYKIRFYNR</sequence>
<dbReference type="NCBIfam" id="TIGR00079">
    <property type="entry name" value="pept_deformyl"/>
    <property type="match status" value="1"/>
</dbReference>
<evidence type="ECO:0000256" key="3">
    <source>
        <dbReference type="ARBA" id="ARBA00022801"/>
    </source>
</evidence>
<reference evidence="5 6" key="1">
    <citation type="submission" date="2018-07" db="EMBL/GenBank/DDBJ databases">
        <title>Genomic Encyclopedia of Type Strains, Phase IV (KMG-IV): sequencing the most valuable type-strain genomes for metagenomic binning, comparative biology and taxonomic classification.</title>
        <authorList>
            <person name="Goeker M."/>
        </authorList>
    </citation>
    <scope>NUCLEOTIDE SEQUENCE [LARGE SCALE GENOMIC DNA]</scope>
    <source>
        <strain evidence="5 6">DSM 21410</strain>
    </source>
</reference>
<dbReference type="GO" id="GO:0046872">
    <property type="term" value="F:metal ion binding"/>
    <property type="evidence" value="ECO:0007669"/>
    <property type="project" value="UniProtKB-KW"/>
</dbReference>
<gene>
    <name evidence="4" type="primary">def</name>
    <name evidence="5" type="ORF">DES35_101955</name>
</gene>
<dbReference type="EMBL" id="QPJS01000001">
    <property type="protein sequence ID" value="RCX05667.1"/>
    <property type="molecule type" value="Genomic_DNA"/>
</dbReference>
<keyword evidence="2 4" id="KW-0479">Metal-binding</keyword>
<feature type="active site" evidence="4">
    <location>
        <position position="149"/>
    </location>
</feature>
<evidence type="ECO:0000313" key="6">
    <source>
        <dbReference type="Proteomes" id="UP000253517"/>
    </source>
</evidence>
<keyword evidence="4" id="KW-0648">Protein biosynthesis</keyword>
<dbReference type="SUPFAM" id="SSF56420">
    <property type="entry name" value="Peptide deformylase"/>
    <property type="match status" value="1"/>
</dbReference>
<proteinExistence type="inferred from homology"/>
<dbReference type="PIRSF" id="PIRSF004749">
    <property type="entry name" value="Pep_def"/>
    <property type="match status" value="1"/>
</dbReference>
<keyword evidence="6" id="KW-1185">Reference proteome</keyword>
<evidence type="ECO:0000256" key="1">
    <source>
        <dbReference type="ARBA" id="ARBA00010759"/>
    </source>
</evidence>
<feature type="binding site" evidence="4">
    <location>
        <position position="106"/>
    </location>
    <ligand>
        <name>Fe cation</name>
        <dbReference type="ChEBI" id="CHEBI:24875"/>
    </ligand>
</feature>
<comment type="catalytic activity">
    <reaction evidence="4">
        <text>N-terminal N-formyl-L-methionyl-[peptide] + H2O = N-terminal L-methionyl-[peptide] + formate</text>
        <dbReference type="Rhea" id="RHEA:24420"/>
        <dbReference type="Rhea" id="RHEA-COMP:10639"/>
        <dbReference type="Rhea" id="RHEA-COMP:10640"/>
        <dbReference type="ChEBI" id="CHEBI:15377"/>
        <dbReference type="ChEBI" id="CHEBI:15740"/>
        <dbReference type="ChEBI" id="CHEBI:49298"/>
        <dbReference type="ChEBI" id="CHEBI:64731"/>
        <dbReference type="EC" id="3.5.1.88"/>
    </reaction>
</comment>
<dbReference type="HAMAP" id="MF_00163">
    <property type="entry name" value="Pep_deformylase"/>
    <property type="match status" value="1"/>
</dbReference>
<feature type="binding site" evidence="4">
    <location>
        <position position="152"/>
    </location>
    <ligand>
        <name>Fe cation</name>
        <dbReference type="ChEBI" id="CHEBI:24875"/>
    </ligand>
</feature>
<dbReference type="GO" id="GO:0006412">
    <property type="term" value="P:translation"/>
    <property type="evidence" value="ECO:0007669"/>
    <property type="project" value="UniProtKB-UniRule"/>
</dbReference>
<dbReference type="InterPro" id="IPR036821">
    <property type="entry name" value="Peptide_deformylase_sf"/>
</dbReference>
<dbReference type="CDD" id="cd00487">
    <property type="entry name" value="Pep_deformylase"/>
    <property type="match status" value="1"/>
</dbReference>
<dbReference type="GO" id="GO:0042586">
    <property type="term" value="F:peptide deformylase activity"/>
    <property type="evidence" value="ECO:0007669"/>
    <property type="project" value="UniProtKB-UniRule"/>
</dbReference>
<dbReference type="Proteomes" id="UP000253517">
    <property type="component" value="Unassembled WGS sequence"/>
</dbReference>
<keyword evidence="4" id="KW-0408">Iron</keyword>
<evidence type="ECO:0000313" key="5">
    <source>
        <dbReference type="EMBL" id="RCX05667.1"/>
    </source>
</evidence>
<accession>A0A369AC52</accession>
<evidence type="ECO:0000256" key="4">
    <source>
        <dbReference type="HAMAP-Rule" id="MF_00163"/>
    </source>
</evidence>
<organism evidence="5 6">
    <name type="scientific">Schleiferia thermophila</name>
    <dbReference type="NCBI Taxonomy" id="884107"/>
    <lineage>
        <taxon>Bacteria</taxon>
        <taxon>Pseudomonadati</taxon>
        <taxon>Bacteroidota</taxon>
        <taxon>Flavobacteriia</taxon>
        <taxon>Flavobacteriales</taxon>
        <taxon>Schleiferiaceae</taxon>
        <taxon>Schleiferia</taxon>
    </lineage>
</organism>
<dbReference type="AlphaFoldDB" id="A0A369AC52"/>
<dbReference type="PANTHER" id="PTHR10458:SF22">
    <property type="entry name" value="PEPTIDE DEFORMYLASE"/>
    <property type="match status" value="1"/>
</dbReference>
<dbReference type="PANTHER" id="PTHR10458">
    <property type="entry name" value="PEPTIDE DEFORMYLASE"/>
    <property type="match status" value="1"/>
</dbReference>
<dbReference type="InterPro" id="IPR023635">
    <property type="entry name" value="Peptide_deformylase"/>
</dbReference>
<protein>
    <recommendedName>
        <fullName evidence="4">Peptide deformylase</fullName>
        <shortName evidence="4">PDF</shortName>
        <ecNumber evidence="4">3.5.1.88</ecNumber>
    </recommendedName>
    <alternativeName>
        <fullName evidence="4">Polypeptide deformylase</fullName>
    </alternativeName>
</protein>
<dbReference type="EC" id="3.5.1.88" evidence="4"/>
<feature type="binding site" evidence="4">
    <location>
        <position position="148"/>
    </location>
    <ligand>
        <name>Fe cation</name>
        <dbReference type="ChEBI" id="CHEBI:24875"/>
    </ligand>
</feature>
<dbReference type="Gene3D" id="3.90.45.10">
    <property type="entry name" value="Peptide deformylase"/>
    <property type="match status" value="1"/>
</dbReference>
<dbReference type="NCBIfam" id="NF001159">
    <property type="entry name" value="PRK00150.1-3"/>
    <property type="match status" value="1"/>
</dbReference>
<keyword evidence="3 4" id="KW-0378">Hydrolase</keyword>
<name>A0A369AC52_9FLAO</name>
<evidence type="ECO:0000256" key="2">
    <source>
        <dbReference type="ARBA" id="ARBA00022723"/>
    </source>
</evidence>